<accession>A0A151ICL1</accession>
<reference evidence="1 2" key="1">
    <citation type="submission" date="2016-03" db="EMBL/GenBank/DDBJ databases">
        <title>Cyphomyrmex costatus WGS genome.</title>
        <authorList>
            <person name="Nygaard S."/>
            <person name="Hu H."/>
            <person name="Boomsma J."/>
            <person name="Zhang G."/>
        </authorList>
    </citation>
    <scope>NUCLEOTIDE SEQUENCE [LARGE SCALE GENOMIC DNA]</scope>
    <source>
        <strain evidence="1">MS0001</strain>
        <tissue evidence="1">Whole body</tissue>
    </source>
</reference>
<proteinExistence type="predicted"/>
<sequence length="156" mass="17882">MMTETSIRLAPQVDFTAAVMMGGHADRTCFDGADFCTCDDAPWLPLFGQCVLAKPHPIWNLVILTILCRKRKLEIMYIVDDPLSVYRITTVEYIRSRLNDTHNCVPVSRRNPFITLRTVEYCAVRNARLFSDNDDALDTGCRWVKPFHQDNRTSPV</sequence>
<dbReference type="Proteomes" id="UP000078542">
    <property type="component" value="Unassembled WGS sequence"/>
</dbReference>
<keyword evidence="2" id="KW-1185">Reference proteome</keyword>
<gene>
    <name evidence="1" type="ORF">ALC62_11649</name>
</gene>
<dbReference type="AlphaFoldDB" id="A0A151ICL1"/>
<protein>
    <submittedName>
        <fullName evidence="1">Uncharacterized protein</fullName>
    </submittedName>
</protein>
<evidence type="ECO:0000313" key="1">
    <source>
        <dbReference type="EMBL" id="KYM97658.1"/>
    </source>
</evidence>
<name>A0A151ICL1_9HYME</name>
<evidence type="ECO:0000313" key="2">
    <source>
        <dbReference type="Proteomes" id="UP000078542"/>
    </source>
</evidence>
<dbReference type="EMBL" id="KQ978067">
    <property type="protein sequence ID" value="KYM97658.1"/>
    <property type="molecule type" value="Genomic_DNA"/>
</dbReference>
<organism evidence="1 2">
    <name type="scientific">Cyphomyrmex costatus</name>
    <dbReference type="NCBI Taxonomy" id="456900"/>
    <lineage>
        <taxon>Eukaryota</taxon>
        <taxon>Metazoa</taxon>
        <taxon>Ecdysozoa</taxon>
        <taxon>Arthropoda</taxon>
        <taxon>Hexapoda</taxon>
        <taxon>Insecta</taxon>
        <taxon>Pterygota</taxon>
        <taxon>Neoptera</taxon>
        <taxon>Endopterygota</taxon>
        <taxon>Hymenoptera</taxon>
        <taxon>Apocrita</taxon>
        <taxon>Aculeata</taxon>
        <taxon>Formicoidea</taxon>
        <taxon>Formicidae</taxon>
        <taxon>Myrmicinae</taxon>
        <taxon>Cyphomyrmex</taxon>
    </lineage>
</organism>